<keyword evidence="1" id="KW-0704">Schiff base</keyword>
<accession>A0A1I2KGD9</accession>
<dbReference type="InterPro" id="IPR001585">
    <property type="entry name" value="TAL/FSA"/>
</dbReference>
<dbReference type="PANTHER" id="PTHR10683">
    <property type="entry name" value="TRANSALDOLASE"/>
    <property type="match status" value="1"/>
</dbReference>
<keyword evidence="3" id="KW-1185">Reference proteome</keyword>
<gene>
    <name evidence="2" type="ORF">SAMN04487885_105140</name>
</gene>
<dbReference type="Gene3D" id="3.20.20.70">
    <property type="entry name" value="Aldolase class I"/>
    <property type="match status" value="1"/>
</dbReference>
<dbReference type="eggNOG" id="COG0176">
    <property type="taxonomic scope" value="Bacteria"/>
</dbReference>
<dbReference type="AlphaFoldDB" id="A0A1I2KGD9"/>
<name>A0A1I2KGD9_9CLOT</name>
<dbReference type="STRING" id="1529.SAMN04487885_105140"/>
<dbReference type="PANTHER" id="PTHR10683:SF36">
    <property type="entry name" value="TRANSALDOLASE"/>
    <property type="match status" value="1"/>
</dbReference>
<organism evidence="2 3">
    <name type="scientific">Clostridium cadaveris</name>
    <dbReference type="NCBI Taxonomy" id="1529"/>
    <lineage>
        <taxon>Bacteria</taxon>
        <taxon>Bacillati</taxon>
        <taxon>Bacillota</taxon>
        <taxon>Clostridia</taxon>
        <taxon>Eubacteriales</taxon>
        <taxon>Clostridiaceae</taxon>
        <taxon>Clostridium</taxon>
    </lineage>
</organism>
<dbReference type="EMBL" id="FOOE01000005">
    <property type="protein sequence ID" value="SFF65359.1"/>
    <property type="molecule type" value="Genomic_DNA"/>
</dbReference>
<evidence type="ECO:0000256" key="1">
    <source>
        <dbReference type="ARBA" id="ARBA00023270"/>
    </source>
</evidence>
<reference evidence="2 3" key="1">
    <citation type="submission" date="2016-10" db="EMBL/GenBank/DDBJ databases">
        <authorList>
            <person name="de Groot N.N."/>
        </authorList>
    </citation>
    <scope>NUCLEOTIDE SEQUENCE [LARGE SCALE GENOMIC DNA]</scope>
    <source>
        <strain evidence="2 3">NLAE-zl-G419</strain>
    </source>
</reference>
<dbReference type="GeneID" id="90543903"/>
<sequence>MMQYLIDTANMEEIKEALELGVKGVTANPSMYLKENVNFKSFLSEVSSLEPSILTAEVMEDTLENMVKSSEDILAINRDIIIKINFSETGLKLINILSKRGVKTAATLIFTLRQATIAINAGASYIFPFIGRNDEIGLDGLDILKNICHLIKLNNYNTKVVAASIKNLNHLEKAALVGANYAAVTFDCFKKAMYHQLTESGAKTFEEHWAILNK</sequence>
<dbReference type="GO" id="GO:0005975">
    <property type="term" value="P:carbohydrate metabolic process"/>
    <property type="evidence" value="ECO:0007669"/>
    <property type="project" value="InterPro"/>
</dbReference>
<dbReference type="SUPFAM" id="SSF51569">
    <property type="entry name" value="Aldolase"/>
    <property type="match status" value="1"/>
</dbReference>
<dbReference type="InterPro" id="IPR013785">
    <property type="entry name" value="Aldolase_TIM"/>
</dbReference>
<dbReference type="Pfam" id="PF00923">
    <property type="entry name" value="TAL_FSA"/>
    <property type="match status" value="1"/>
</dbReference>
<evidence type="ECO:0000313" key="3">
    <source>
        <dbReference type="Proteomes" id="UP000182135"/>
    </source>
</evidence>
<dbReference type="Proteomes" id="UP000182135">
    <property type="component" value="Unassembled WGS sequence"/>
</dbReference>
<dbReference type="RefSeq" id="WP_230028987.1">
    <property type="nucleotide sequence ID" value="NZ_CP076620.1"/>
</dbReference>
<protein>
    <submittedName>
        <fullName evidence="2">Fructose-6-phosphate aldolase, TalC/MipB family</fullName>
    </submittedName>
</protein>
<proteinExistence type="predicted"/>
<evidence type="ECO:0000313" key="2">
    <source>
        <dbReference type="EMBL" id="SFF65359.1"/>
    </source>
</evidence>